<feature type="compositionally biased region" description="Polar residues" evidence="7">
    <location>
        <begin position="25"/>
        <end position="35"/>
    </location>
</feature>
<feature type="transmembrane region" description="Helical" evidence="6">
    <location>
        <begin position="249"/>
        <end position="268"/>
    </location>
</feature>
<feature type="domain" description="Yip1" evidence="8">
    <location>
        <begin position="198"/>
        <end position="298"/>
    </location>
</feature>
<accession>A0A4S4KG48</accession>
<dbReference type="AlphaFoldDB" id="A0A4S4KG48"/>
<dbReference type="InterPro" id="IPR006977">
    <property type="entry name" value="Yip1_dom"/>
</dbReference>
<feature type="region of interest" description="Disordered" evidence="7">
    <location>
        <begin position="80"/>
        <end position="129"/>
    </location>
</feature>
<dbReference type="GO" id="GO:0000139">
    <property type="term" value="C:Golgi membrane"/>
    <property type="evidence" value="ECO:0007669"/>
    <property type="project" value="UniProtKB-SubCell"/>
</dbReference>
<proteinExistence type="inferred from homology"/>
<keyword evidence="4 6" id="KW-1133">Transmembrane helix</keyword>
<evidence type="ECO:0000259" key="8">
    <source>
        <dbReference type="Pfam" id="PF04893"/>
    </source>
</evidence>
<dbReference type="EMBL" id="SGPJ01000208">
    <property type="protein sequence ID" value="THG96820.1"/>
    <property type="molecule type" value="Genomic_DNA"/>
</dbReference>
<organism evidence="9 10">
    <name type="scientific">Hermanssonia centrifuga</name>
    <dbReference type="NCBI Taxonomy" id="98765"/>
    <lineage>
        <taxon>Eukaryota</taxon>
        <taxon>Fungi</taxon>
        <taxon>Dikarya</taxon>
        <taxon>Basidiomycota</taxon>
        <taxon>Agaricomycotina</taxon>
        <taxon>Agaricomycetes</taxon>
        <taxon>Polyporales</taxon>
        <taxon>Meruliaceae</taxon>
        <taxon>Hermanssonia</taxon>
    </lineage>
</organism>
<protein>
    <recommendedName>
        <fullName evidence="6">Protein YIP</fullName>
    </recommendedName>
</protein>
<evidence type="ECO:0000313" key="9">
    <source>
        <dbReference type="EMBL" id="THG96820.1"/>
    </source>
</evidence>
<evidence type="ECO:0000256" key="3">
    <source>
        <dbReference type="ARBA" id="ARBA00022692"/>
    </source>
</evidence>
<evidence type="ECO:0000256" key="2">
    <source>
        <dbReference type="ARBA" id="ARBA00010596"/>
    </source>
</evidence>
<dbReference type="GO" id="GO:0006888">
    <property type="term" value="P:endoplasmic reticulum to Golgi vesicle-mediated transport"/>
    <property type="evidence" value="ECO:0007669"/>
    <property type="project" value="InterPro"/>
</dbReference>
<comment type="caution">
    <text evidence="6">Lacks conserved residue(s) required for the propagation of feature annotation.</text>
</comment>
<dbReference type="Pfam" id="PF04893">
    <property type="entry name" value="Yip1"/>
    <property type="match status" value="1"/>
</dbReference>
<gene>
    <name evidence="9" type="ORF">EW026_g5082</name>
</gene>
<evidence type="ECO:0000313" key="10">
    <source>
        <dbReference type="Proteomes" id="UP000309038"/>
    </source>
</evidence>
<comment type="similarity">
    <text evidence="2 6">Belongs to the YIP1 family.</text>
</comment>
<feature type="region of interest" description="Disordered" evidence="7">
    <location>
        <begin position="1"/>
        <end position="48"/>
    </location>
</feature>
<feature type="transmembrane region" description="Helical" evidence="6">
    <location>
        <begin position="280"/>
        <end position="301"/>
    </location>
</feature>
<evidence type="ECO:0000256" key="1">
    <source>
        <dbReference type="ARBA" id="ARBA00004141"/>
    </source>
</evidence>
<comment type="caution">
    <text evidence="9">The sequence shown here is derived from an EMBL/GenBank/DDBJ whole genome shotgun (WGS) entry which is preliminary data.</text>
</comment>
<evidence type="ECO:0000256" key="6">
    <source>
        <dbReference type="RuleBase" id="RU361264"/>
    </source>
</evidence>
<evidence type="ECO:0000256" key="5">
    <source>
        <dbReference type="ARBA" id="ARBA00023136"/>
    </source>
</evidence>
<keyword evidence="3 6" id="KW-0812">Transmembrane</keyword>
<evidence type="ECO:0000256" key="4">
    <source>
        <dbReference type="ARBA" id="ARBA00022989"/>
    </source>
</evidence>
<reference evidence="9 10" key="1">
    <citation type="submission" date="2019-02" db="EMBL/GenBank/DDBJ databases">
        <title>Genome sequencing of the rare red list fungi Phlebia centrifuga.</title>
        <authorList>
            <person name="Buettner E."/>
            <person name="Kellner H."/>
        </authorList>
    </citation>
    <scope>NUCLEOTIDE SEQUENCE [LARGE SCALE GENOMIC DNA]</scope>
    <source>
        <strain evidence="9 10">DSM 108282</strain>
    </source>
</reference>
<dbReference type="PANTHER" id="PTHR21236">
    <property type="entry name" value="GOLGI MEMBRANE PROTEIN YIP1"/>
    <property type="match status" value="1"/>
</dbReference>
<name>A0A4S4KG48_9APHY</name>
<keyword evidence="5 6" id="KW-0472">Membrane</keyword>
<dbReference type="Proteomes" id="UP000309038">
    <property type="component" value="Unassembled WGS sequence"/>
</dbReference>
<feature type="transmembrane region" description="Helical" evidence="6">
    <location>
        <begin position="222"/>
        <end position="242"/>
    </location>
</feature>
<dbReference type="GO" id="GO:0005802">
    <property type="term" value="C:trans-Golgi network"/>
    <property type="evidence" value="ECO:0007669"/>
    <property type="project" value="TreeGrafter"/>
</dbReference>
<sequence>MSASSSVGAQCERRPATSDLHIASHPQNLQATLPSEMQRPEDSLNTPLTSTSQFIQAGQYNSRMAWGVLTESVVDIADDDDDLDEENIPGFSHPSVATSPQSPYPDKGKGRATEQLPTPTGGSSMPLSGNIGSMPNGPAKSARRMVGGVQVETRYSGVDTLDEPITTTIGRDLLSIYTKLIQVLYPIRGGQDREVLSVVVIISMGSLVVTVQAKLLGGRVSFFQGLCVFGYCVAPLNIAALVSTFVHLIYVRAPIAIVAWAWCVWASVNFLDGTKIENQRIVLAVYPLLLFYFILAWMIIIQ</sequence>
<dbReference type="PANTHER" id="PTHR21236:SF1">
    <property type="entry name" value="PROTEIN YIPF6"/>
    <property type="match status" value="1"/>
</dbReference>
<comment type="subcellular location">
    <subcellularLocation>
        <location evidence="6">Golgi apparatus membrane</location>
        <topology evidence="6">Multi-pass membrane protein</topology>
    </subcellularLocation>
    <subcellularLocation>
        <location evidence="1">Membrane</location>
        <topology evidence="1">Multi-pass membrane protein</topology>
    </subcellularLocation>
</comment>
<dbReference type="InterPro" id="IPR045231">
    <property type="entry name" value="Yip1/4-like"/>
</dbReference>
<feature type="transmembrane region" description="Helical" evidence="6">
    <location>
        <begin position="195"/>
        <end position="216"/>
    </location>
</feature>
<keyword evidence="10" id="KW-1185">Reference proteome</keyword>
<evidence type="ECO:0000256" key="7">
    <source>
        <dbReference type="SAM" id="MobiDB-lite"/>
    </source>
</evidence>
<feature type="compositionally biased region" description="Polar residues" evidence="7">
    <location>
        <begin position="115"/>
        <end position="129"/>
    </location>
</feature>